<dbReference type="AlphaFoldDB" id="A0AAV2DWS7"/>
<evidence type="ECO:0000313" key="9">
    <source>
        <dbReference type="Proteomes" id="UP001497516"/>
    </source>
</evidence>
<dbReference type="GO" id="GO:0005634">
    <property type="term" value="C:nucleus"/>
    <property type="evidence" value="ECO:0007669"/>
    <property type="project" value="UniProtKB-SubCell"/>
</dbReference>
<gene>
    <name evidence="8" type="ORF">LTRI10_LOCUS19620</name>
</gene>
<dbReference type="Proteomes" id="UP001497516">
    <property type="component" value="Chromosome 3"/>
</dbReference>
<evidence type="ECO:0000259" key="7">
    <source>
        <dbReference type="PROSITE" id="PS50066"/>
    </source>
</evidence>
<protein>
    <recommendedName>
        <fullName evidence="7">MADS-box domain-containing protein</fullName>
    </recommendedName>
</protein>
<dbReference type="InterPro" id="IPR002100">
    <property type="entry name" value="TF_MADSbox"/>
</dbReference>
<dbReference type="InterPro" id="IPR036879">
    <property type="entry name" value="TF_MADSbox_sf"/>
</dbReference>
<organism evidence="8 9">
    <name type="scientific">Linum trigynum</name>
    <dbReference type="NCBI Taxonomy" id="586398"/>
    <lineage>
        <taxon>Eukaryota</taxon>
        <taxon>Viridiplantae</taxon>
        <taxon>Streptophyta</taxon>
        <taxon>Embryophyta</taxon>
        <taxon>Tracheophyta</taxon>
        <taxon>Spermatophyta</taxon>
        <taxon>Magnoliopsida</taxon>
        <taxon>eudicotyledons</taxon>
        <taxon>Gunneridae</taxon>
        <taxon>Pentapetalae</taxon>
        <taxon>rosids</taxon>
        <taxon>fabids</taxon>
        <taxon>Malpighiales</taxon>
        <taxon>Linaceae</taxon>
        <taxon>Linum</taxon>
    </lineage>
</organism>
<proteinExistence type="predicted"/>
<dbReference type="PANTHER" id="PTHR11945">
    <property type="entry name" value="MADS BOX PROTEIN"/>
    <property type="match status" value="1"/>
</dbReference>
<dbReference type="PROSITE" id="PS50066">
    <property type="entry name" value="MADS_BOX_2"/>
    <property type="match status" value="1"/>
</dbReference>
<keyword evidence="3" id="KW-0238">DNA-binding</keyword>
<evidence type="ECO:0000256" key="4">
    <source>
        <dbReference type="ARBA" id="ARBA00023163"/>
    </source>
</evidence>
<evidence type="ECO:0000256" key="3">
    <source>
        <dbReference type="ARBA" id="ARBA00023125"/>
    </source>
</evidence>
<evidence type="ECO:0000256" key="5">
    <source>
        <dbReference type="ARBA" id="ARBA00023242"/>
    </source>
</evidence>
<dbReference type="GO" id="GO:0046983">
    <property type="term" value="F:protein dimerization activity"/>
    <property type="evidence" value="ECO:0007669"/>
    <property type="project" value="InterPro"/>
</dbReference>
<dbReference type="SUPFAM" id="SSF55455">
    <property type="entry name" value="SRF-like"/>
    <property type="match status" value="1"/>
</dbReference>
<evidence type="ECO:0000256" key="1">
    <source>
        <dbReference type="ARBA" id="ARBA00004123"/>
    </source>
</evidence>
<sequence length="355" mass="39965">MGGKPRKLPMEKRENSVQRSTTCSKRRKGLLKKVAELSLLCDAKVAVFASYPSKTEKFKSVGYPSVDSVLDLAIHGGGERCSNAWEGEKEKRVKGLSLLMDIQADETPVMKSEKGDDTALCWDEFSRELDEMANRGDDLKTMLDVLRKAKEKAESKLRDLVEPKLERTTGIGESSSWNQKQRPAEINNSTNLESNDLWVWSHQHETEPAELYSGFATGNGMSDNAPFVNNAGEFTYQNPELHQVEMLRSNQDEMNLQAQGFGLSNAGEFTYQNQEVHQVTMSMSNQDEMNRQAYQSRELNQVAMSRSNRDGMDLQARAFGLPNSATVQGYDDFNVDDLFSHDLTLDPTALWELLD</sequence>
<dbReference type="InterPro" id="IPR033897">
    <property type="entry name" value="SRF-like_MADS-box"/>
</dbReference>
<dbReference type="GO" id="GO:0000981">
    <property type="term" value="F:DNA-binding transcription factor activity, RNA polymerase II-specific"/>
    <property type="evidence" value="ECO:0007669"/>
    <property type="project" value="InterPro"/>
</dbReference>
<dbReference type="EMBL" id="OZ034816">
    <property type="protein sequence ID" value="CAL1378012.1"/>
    <property type="molecule type" value="Genomic_DNA"/>
</dbReference>
<evidence type="ECO:0000256" key="2">
    <source>
        <dbReference type="ARBA" id="ARBA00023015"/>
    </source>
</evidence>
<name>A0AAV2DWS7_9ROSI</name>
<reference evidence="8 9" key="1">
    <citation type="submission" date="2024-04" db="EMBL/GenBank/DDBJ databases">
        <authorList>
            <person name="Fracassetti M."/>
        </authorList>
    </citation>
    <scope>NUCLEOTIDE SEQUENCE [LARGE SCALE GENOMIC DNA]</scope>
</reference>
<dbReference type="SMART" id="SM00432">
    <property type="entry name" value="MADS"/>
    <property type="match status" value="1"/>
</dbReference>
<feature type="region of interest" description="Disordered" evidence="6">
    <location>
        <begin position="1"/>
        <end position="22"/>
    </location>
</feature>
<keyword evidence="4" id="KW-0804">Transcription</keyword>
<dbReference type="PANTHER" id="PTHR11945:SF529">
    <property type="entry name" value="MADS-BOX DOMAIN-CONTAINING PROTEIN"/>
    <property type="match status" value="1"/>
</dbReference>
<dbReference type="GO" id="GO:0045944">
    <property type="term" value="P:positive regulation of transcription by RNA polymerase II"/>
    <property type="evidence" value="ECO:0007669"/>
    <property type="project" value="InterPro"/>
</dbReference>
<keyword evidence="5" id="KW-0539">Nucleus</keyword>
<evidence type="ECO:0000256" key="6">
    <source>
        <dbReference type="SAM" id="MobiDB-lite"/>
    </source>
</evidence>
<dbReference type="Gene3D" id="3.40.1810.10">
    <property type="entry name" value="Transcription factor, MADS-box"/>
    <property type="match status" value="1"/>
</dbReference>
<dbReference type="GO" id="GO:0000978">
    <property type="term" value="F:RNA polymerase II cis-regulatory region sequence-specific DNA binding"/>
    <property type="evidence" value="ECO:0007669"/>
    <property type="project" value="TreeGrafter"/>
</dbReference>
<accession>A0AAV2DWS7</accession>
<dbReference type="CDD" id="cd00266">
    <property type="entry name" value="MADS_SRF_like"/>
    <property type="match status" value="1"/>
</dbReference>
<keyword evidence="9" id="KW-1185">Reference proteome</keyword>
<dbReference type="Pfam" id="PF00319">
    <property type="entry name" value="SRF-TF"/>
    <property type="match status" value="1"/>
</dbReference>
<feature type="domain" description="MADS-box" evidence="7">
    <location>
        <begin position="6"/>
        <end position="48"/>
    </location>
</feature>
<evidence type="ECO:0000313" key="8">
    <source>
        <dbReference type="EMBL" id="CAL1378012.1"/>
    </source>
</evidence>
<keyword evidence="2" id="KW-0805">Transcription regulation</keyword>
<dbReference type="PRINTS" id="PR00404">
    <property type="entry name" value="MADSDOMAIN"/>
</dbReference>
<comment type="subcellular location">
    <subcellularLocation>
        <location evidence="1">Nucleus</location>
    </subcellularLocation>
</comment>